<keyword evidence="3" id="KW-1185">Reference proteome</keyword>
<gene>
    <name evidence="2" type="ORF">E1163_20765</name>
</gene>
<evidence type="ECO:0000256" key="1">
    <source>
        <dbReference type="SAM" id="Phobius"/>
    </source>
</evidence>
<dbReference type="Proteomes" id="UP000798808">
    <property type="component" value="Unassembled WGS sequence"/>
</dbReference>
<keyword evidence="1" id="KW-0472">Membrane</keyword>
<dbReference type="InterPro" id="IPR011990">
    <property type="entry name" value="TPR-like_helical_dom_sf"/>
</dbReference>
<evidence type="ECO:0000313" key="3">
    <source>
        <dbReference type="Proteomes" id="UP000798808"/>
    </source>
</evidence>
<name>A0ABW9RUL5_9BACT</name>
<keyword evidence="1" id="KW-1133">Transmembrane helix</keyword>
<feature type="transmembrane region" description="Helical" evidence="1">
    <location>
        <begin position="77"/>
        <end position="96"/>
    </location>
</feature>
<dbReference type="SUPFAM" id="SSF48452">
    <property type="entry name" value="TPR-like"/>
    <property type="match status" value="1"/>
</dbReference>
<evidence type="ECO:0008006" key="4">
    <source>
        <dbReference type="Google" id="ProtNLM"/>
    </source>
</evidence>
<dbReference type="Pfam" id="PF14559">
    <property type="entry name" value="TPR_19"/>
    <property type="match status" value="1"/>
</dbReference>
<proteinExistence type="predicted"/>
<organism evidence="2 3">
    <name type="scientific">Fulvivirga kasyanovii</name>
    <dbReference type="NCBI Taxonomy" id="396812"/>
    <lineage>
        <taxon>Bacteria</taxon>
        <taxon>Pseudomonadati</taxon>
        <taxon>Bacteroidota</taxon>
        <taxon>Cytophagia</taxon>
        <taxon>Cytophagales</taxon>
        <taxon>Fulvivirgaceae</taxon>
        <taxon>Fulvivirga</taxon>
    </lineage>
</organism>
<keyword evidence="1" id="KW-0812">Transmembrane</keyword>
<comment type="caution">
    <text evidence="2">The sequence shown here is derived from an EMBL/GenBank/DDBJ whole genome shotgun (WGS) entry which is preliminary data.</text>
</comment>
<sequence>MEDKGYTDIINRYLEGEMSSAEKESFLEQVKSNAALKDELELAQDIQKGIELHGSRRLKYLLQAEEKKYQNKPAKSWGWKVAASFFILVGLGYVIFNFANRGSSDIYSQYYLPYPNIVSPVNRSDEGVRSDALADYEQENYQKAIEKLAKQLQSDPQNDVLNFYIGQSLLATGDADQAIPYFKNIGPASRFYDPAAWYYGLSLLKTRQMDEAKAQFEQIAGSGSSYADEAAEIAGKL</sequence>
<protein>
    <recommendedName>
        <fullName evidence="4">Tetratricopeptide repeat protein</fullName>
    </recommendedName>
</protein>
<dbReference type="RefSeq" id="WP_155174403.1">
    <property type="nucleotide sequence ID" value="NZ_BAAAFL010000012.1"/>
</dbReference>
<accession>A0ABW9RUL5</accession>
<dbReference type="EMBL" id="SMLW01000626">
    <property type="protein sequence ID" value="MTI27401.1"/>
    <property type="molecule type" value="Genomic_DNA"/>
</dbReference>
<evidence type="ECO:0000313" key="2">
    <source>
        <dbReference type="EMBL" id="MTI27401.1"/>
    </source>
</evidence>
<dbReference type="Gene3D" id="1.25.40.10">
    <property type="entry name" value="Tetratricopeptide repeat domain"/>
    <property type="match status" value="1"/>
</dbReference>
<reference evidence="2 3" key="1">
    <citation type="submission" date="2019-02" db="EMBL/GenBank/DDBJ databases">
        <authorList>
            <person name="Goldberg S.R."/>
            <person name="Haltli B.A."/>
            <person name="Correa H."/>
            <person name="Russell K.G."/>
        </authorList>
    </citation>
    <scope>NUCLEOTIDE SEQUENCE [LARGE SCALE GENOMIC DNA]</scope>
    <source>
        <strain evidence="2 3">JCM 16186</strain>
    </source>
</reference>